<dbReference type="PANTHER" id="PTHR43721">
    <property type="entry name" value="ELONGATION FACTOR TU-RELATED"/>
    <property type="match status" value="1"/>
</dbReference>
<keyword evidence="2" id="KW-0342">GTP-binding</keyword>
<keyword evidence="1" id="KW-0547">Nucleotide-binding</keyword>
<organism evidence="5">
    <name type="scientific">Indivirus ILV1</name>
    <dbReference type="NCBI Taxonomy" id="1977633"/>
    <lineage>
        <taxon>Viruses</taxon>
        <taxon>Varidnaviria</taxon>
        <taxon>Bamfordvirae</taxon>
        <taxon>Nucleocytoviricota</taxon>
        <taxon>Megaviricetes</taxon>
        <taxon>Imitervirales</taxon>
        <taxon>Mimiviridae</taxon>
        <taxon>Klosneuvirinae</taxon>
        <taxon>Indivirus</taxon>
    </lineage>
</organism>
<feature type="domain" description="DOD-type homing endonuclease" evidence="3">
    <location>
        <begin position="206"/>
        <end position="298"/>
    </location>
</feature>
<protein>
    <submittedName>
        <fullName evidence="5">GTP binding translation elongation factor</fullName>
    </submittedName>
</protein>
<proteinExistence type="predicted"/>
<reference evidence="5" key="1">
    <citation type="journal article" date="2017" name="Science">
        <title>Giant viruses with an expanded complement of translation system components.</title>
        <authorList>
            <person name="Schulz F."/>
            <person name="Yutin N."/>
            <person name="Ivanova N.N."/>
            <person name="Ortega D.R."/>
            <person name="Lee T.K."/>
            <person name="Vierheilig J."/>
            <person name="Daims H."/>
            <person name="Horn M."/>
            <person name="Wagner M."/>
            <person name="Jensen G.J."/>
            <person name="Kyrpides N.C."/>
            <person name="Koonin E.V."/>
            <person name="Woyke T."/>
        </authorList>
    </citation>
    <scope>NUCLEOTIDE SEQUENCE</scope>
    <source>
        <strain evidence="5">ILV1</strain>
    </source>
</reference>
<dbReference type="Pfam" id="PF05203">
    <property type="entry name" value="Hom_end_hint"/>
    <property type="match status" value="1"/>
</dbReference>
<dbReference type="InterPro" id="IPR000795">
    <property type="entry name" value="T_Tr_GTP-bd_dom"/>
</dbReference>
<gene>
    <name evidence="5" type="ORF">Indivirus_3_51</name>
</gene>
<dbReference type="SUPFAM" id="SSF50465">
    <property type="entry name" value="EF-Tu/eEF-1alpha/eIF2-gamma C-terminal domain"/>
    <property type="match status" value="1"/>
</dbReference>
<dbReference type="GO" id="GO:0004519">
    <property type="term" value="F:endonuclease activity"/>
    <property type="evidence" value="ECO:0007669"/>
    <property type="project" value="InterPro"/>
</dbReference>
<dbReference type="PANTHER" id="PTHR43721:SF9">
    <property type="entry name" value="GTP-BINDING PROTEIN 1"/>
    <property type="match status" value="1"/>
</dbReference>
<feature type="domain" description="Tr-type G" evidence="4">
    <location>
        <begin position="373"/>
        <end position="617"/>
    </location>
</feature>
<evidence type="ECO:0000256" key="2">
    <source>
        <dbReference type="ARBA" id="ARBA00023134"/>
    </source>
</evidence>
<dbReference type="Gene3D" id="3.10.28.10">
    <property type="entry name" value="Homing endonucleases"/>
    <property type="match status" value="1"/>
</dbReference>
<evidence type="ECO:0000256" key="1">
    <source>
        <dbReference type="ARBA" id="ARBA00022741"/>
    </source>
</evidence>
<name>A0A1V0SDL5_9VIRU</name>
<dbReference type="Gene3D" id="3.40.50.300">
    <property type="entry name" value="P-loop containing nucleotide triphosphate hydrolases"/>
    <property type="match status" value="1"/>
</dbReference>
<dbReference type="InterPro" id="IPR007868">
    <property type="entry name" value="Hom_end_hint"/>
</dbReference>
<evidence type="ECO:0000259" key="4">
    <source>
        <dbReference type="PROSITE" id="PS51722"/>
    </source>
</evidence>
<dbReference type="InterPro" id="IPR007869">
    <property type="entry name" value="Homing_endonuc_PI-Sce"/>
</dbReference>
<dbReference type="GO" id="GO:0003677">
    <property type="term" value="F:DNA binding"/>
    <property type="evidence" value="ECO:0007669"/>
    <property type="project" value="InterPro"/>
</dbReference>
<dbReference type="InterPro" id="IPR004042">
    <property type="entry name" value="Intein_endonuc_central"/>
</dbReference>
<dbReference type="InterPro" id="IPR027434">
    <property type="entry name" value="Homing_endonucl"/>
</dbReference>
<dbReference type="PROSITE" id="PS50819">
    <property type="entry name" value="INTEIN_ENDONUCLEASE"/>
    <property type="match status" value="1"/>
</dbReference>
<keyword evidence="5" id="KW-0648">Protein biosynthesis</keyword>
<dbReference type="SUPFAM" id="SSF55608">
    <property type="entry name" value="Homing endonucleases"/>
    <property type="match status" value="1"/>
</dbReference>
<dbReference type="SUPFAM" id="SSF52540">
    <property type="entry name" value="P-loop containing nucleoside triphosphate hydrolases"/>
    <property type="match status" value="1"/>
</dbReference>
<dbReference type="GO" id="GO:0030908">
    <property type="term" value="P:protein splicing"/>
    <property type="evidence" value="ECO:0007669"/>
    <property type="project" value="InterPro"/>
</dbReference>
<dbReference type="InterPro" id="IPR027417">
    <property type="entry name" value="P-loop_NTPase"/>
</dbReference>
<accession>A0A1V0SDL5</accession>
<dbReference type="Pfam" id="PF00009">
    <property type="entry name" value="GTP_EFTU"/>
    <property type="match status" value="1"/>
</dbReference>
<dbReference type="InterPro" id="IPR036844">
    <property type="entry name" value="Hint_dom_sf"/>
</dbReference>
<dbReference type="PROSITE" id="PS51722">
    <property type="entry name" value="G_TR_2"/>
    <property type="match status" value="1"/>
</dbReference>
<dbReference type="GO" id="GO:0003924">
    <property type="term" value="F:GTPase activity"/>
    <property type="evidence" value="ECO:0007669"/>
    <property type="project" value="InterPro"/>
</dbReference>
<dbReference type="Pfam" id="PF05204">
    <property type="entry name" value="Hom_end"/>
    <property type="match status" value="1"/>
</dbReference>
<dbReference type="InterPro" id="IPR009001">
    <property type="entry name" value="Transl_elong_EF1A/Init_IF2_C"/>
</dbReference>
<dbReference type="SUPFAM" id="SSF51294">
    <property type="entry name" value="Hedgehog/intein (Hint) domain"/>
    <property type="match status" value="1"/>
</dbReference>
<evidence type="ECO:0000313" key="5">
    <source>
        <dbReference type="EMBL" id="ARF09802.1"/>
    </source>
</evidence>
<dbReference type="InterPro" id="IPR050055">
    <property type="entry name" value="EF-Tu_GTPase"/>
</dbReference>
<dbReference type="Gene3D" id="2.170.16.10">
    <property type="entry name" value="Hedgehog/Intein (Hint) domain"/>
    <property type="match status" value="1"/>
</dbReference>
<sequence>MKQLNDESNLVQNIQKEVCLVVAGSVDSGKCHKKGTKVIKYNGQLELVENLKIGDLLMGDDSSPRKILEIHSGTEQLYKIFPINEQYSITSVTGEHILCLKYLNHECITYEQNNDKIIVNYAILENGLPISKIESFPLNGDTIENKERESRQFLINMKNKKLNHDDIVEISVNNFMKLPKNDRDMLKWYRTSVEFTPKNIPFDAYIFGAWLGNNISSNNEIINIDSELLYYLQTYNLLHNIHIPDIYKYNSRETRLQLLAGLIDSDGNYSKIKNLYSFTMIDNNLMNDVKYLIRSLGFSIYEYGISCREIKPTNNGSIITTYYKFEFGGNEQESIPCKLLNKQAQPTKINNNGTTSIIIEKDTVDDYYGFSLDGNKRFLLEDFSVSHNSSFIGVMMNGILDDGRGLARSVVARHPHEVTEGKTSDISTRTMEFNGKNVTLVDLCGHEKYLKTTLFGITGLFPDYGILIVSANRGLLKMTKEHLGIFLYLKIPFIILITRVDITPPNIYEMVIDNITKILKKYKKKPKFLNTIDELKSINDPDKIANKEKDTITIIDKITMELKVNPYLTPVLSVSNKTGYYMDSAKYLLSKLESRQSWHNELGEGSIFYIDSKFTPTGIGLVVSGIVRGDKIFVGSEMLLGPFNTGEFKRIRVWSVHNNNKEVVHYIDDRSRGCLAIKSLDKKDEINPALIRKGLVIISKNVKQKVCYQFTADVEILNHSSVISPHYTPVIHCGPIRQTARINFQSSPEDPALKLGDRKEVSFRFFSHPEFVEEGMTFFFREGTTRGVGIVKSILLIKDDPSPFPISHNAIRRKKHKKRQIRII</sequence>
<dbReference type="EMBL" id="KY684087">
    <property type="protein sequence ID" value="ARF09802.1"/>
    <property type="molecule type" value="Genomic_DNA"/>
</dbReference>
<evidence type="ECO:0000259" key="3">
    <source>
        <dbReference type="PROSITE" id="PS50819"/>
    </source>
</evidence>
<keyword evidence="5" id="KW-0251">Elongation factor</keyword>
<dbReference type="Gene3D" id="2.40.30.10">
    <property type="entry name" value="Translation factors"/>
    <property type="match status" value="2"/>
</dbReference>
<dbReference type="CDD" id="cd03708">
    <property type="entry name" value="GTPBP_III"/>
    <property type="match status" value="1"/>
</dbReference>
<dbReference type="GO" id="GO:0005525">
    <property type="term" value="F:GTP binding"/>
    <property type="evidence" value="ECO:0007669"/>
    <property type="project" value="UniProtKB-KW"/>
</dbReference>